<evidence type="ECO:0000256" key="2">
    <source>
        <dbReference type="ARBA" id="ARBA00004651"/>
    </source>
</evidence>
<dbReference type="InterPro" id="IPR011577">
    <property type="entry name" value="Cyt_b561_bac/Ni-Hgenase"/>
</dbReference>
<evidence type="ECO:0000259" key="14">
    <source>
        <dbReference type="Pfam" id="PF01292"/>
    </source>
</evidence>
<keyword evidence="10" id="KW-0408">Iron</keyword>
<evidence type="ECO:0000313" key="16">
    <source>
        <dbReference type="Proteomes" id="UP000264036"/>
    </source>
</evidence>
<evidence type="ECO:0000256" key="7">
    <source>
        <dbReference type="ARBA" id="ARBA00022723"/>
    </source>
</evidence>
<evidence type="ECO:0000256" key="9">
    <source>
        <dbReference type="ARBA" id="ARBA00022989"/>
    </source>
</evidence>
<dbReference type="EMBL" id="DOEK01000028">
    <property type="protein sequence ID" value="HBP29914.1"/>
    <property type="molecule type" value="Genomic_DNA"/>
</dbReference>
<feature type="transmembrane region" description="Helical" evidence="13">
    <location>
        <begin position="128"/>
        <end position="152"/>
    </location>
</feature>
<dbReference type="GO" id="GO:0046872">
    <property type="term" value="F:metal ion binding"/>
    <property type="evidence" value="ECO:0007669"/>
    <property type="project" value="UniProtKB-KW"/>
</dbReference>
<evidence type="ECO:0000256" key="10">
    <source>
        <dbReference type="ARBA" id="ARBA00023004"/>
    </source>
</evidence>
<proteinExistence type="inferred from homology"/>
<sequence>MLLFDSSDKYGLISRALHWLMALGFAWMFFTAALHYFADETPITDALWPTHSVMGFTVFCLGVFRVIWAALNISRRPPSLSTVSGLGHSVLYALMLAIPALALLRTYGSDRPFSYLGISLMEPTGQKVQWMIDLAGLLHGELGWTLLALVLGHIGMVYAHRKASGAIDVLPRML</sequence>
<feature type="transmembrane region" description="Helical" evidence="13">
    <location>
        <begin position="16"/>
        <end position="38"/>
    </location>
</feature>
<dbReference type="InterPro" id="IPR052168">
    <property type="entry name" value="Cytochrome_b561_oxidase"/>
</dbReference>
<evidence type="ECO:0000256" key="1">
    <source>
        <dbReference type="ARBA" id="ARBA00001970"/>
    </source>
</evidence>
<feature type="domain" description="Cytochrome b561 bacterial/Ni-hydrogenase" evidence="14">
    <location>
        <begin position="10"/>
        <end position="164"/>
    </location>
</feature>
<evidence type="ECO:0000256" key="4">
    <source>
        <dbReference type="ARBA" id="ARBA00022475"/>
    </source>
</evidence>
<keyword evidence="6 13" id="KW-0812">Transmembrane</keyword>
<dbReference type="Pfam" id="PF01292">
    <property type="entry name" value="Ni_hydr_CYTB"/>
    <property type="match status" value="1"/>
</dbReference>
<protein>
    <submittedName>
        <fullName evidence="15">Cytochrome B</fullName>
    </submittedName>
</protein>
<dbReference type="Proteomes" id="UP000264036">
    <property type="component" value="Unassembled WGS sequence"/>
</dbReference>
<feature type="transmembrane region" description="Helical" evidence="13">
    <location>
        <begin position="50"/>
        <end position="68"/>
    </location>
</feature>
<comment type="cofactor">
    <cofactor evidence="1">
        <name>heme b</name>
        <dbReference type="ChEBI" id="CHEBI:60344"/>
    </cofactor>
</comment>
<dbReference type="InterPro" id="IPR016174">
    <property type="entry name" value="Di-haem_cyt_TM"/>
</dbReference>
<evidence type="ECO:0000256" key="5">
    <source>
        <dbReference type="ARBA" id="ARBA00022617"/>
    </source>
</evidence>
<evidence type="ECO:0000313" key="15">
    <source>
        <dbReference type="EMBL" id="HBP29914.1"/>
    </source>
</evidence>
<reference evidence="15 16" key="1">
    <citation type="journal article" date="2018" name="Nat. Biotechnol.">
        <title>A standardized bacterial taxonomy based on genome phylogeny substantially revises the tree of life.</title>
        <authorList>
            <person name="Parks D.H."/>
            <person name="Chuvochina M."/>
            <person name="Waite D.W."/>
            <person name="Rinke C."/>
            <person name="Skarshewski A."/>
            <person name="Chaumeil P.A."/>
            <person name="Hugenholtz P."/>
        </authorList>
    </citation>
    <scope>NUCLEOTIDE SEQUENCE [LARGE SCALE GENOMIC DNA]</scope>
    <source>
        <strain evidence="15">UBA10707</strain>
    </source>
</reference>
<dbReference type="GO" id="GO:0020037">
    <property type="term" value="F:heme binding"/>
    <property type="evidence" value="ECO:0007669"/>
    <property type="project" value="TreeGrafter"/>
</dbReference>
<evidence type="ECO:0000256" key="6">
    <source>
        <dbReference type="ARBA" id="ARBA00022692"/>
    </source>
</evidence>
<dbReference type="PANTHER" id="PTHR30529:SF1">
    <property type="entry name" value="CYTOCHROME B561 HOMOLOG 2"/>
    <property type="match status" value="1"/>
</dbReference>
<dbReference type="Gene3D" id="1.20.950.20">
    <property type="entry name" value="Transmembrane di-heme cytochromes, Chain C"/>
    <property type="match status" value="1"/>
</dbReference>
<accession>A0A356LG65</accession>
<comment type="subcellular location">
    <subcellularLocation>
        <location evidence="2">Cell membrane</location>
        <topology evidence="2">Multi-pass membrane protein</topology>
    </subcellularLocation>
</comment>
<comment type="caution">
    <text evidence="15">The sequence shown here is derived from an EMBL/GenBank/DDBJ whole genome shotgun (WGS) entry which is preliminary data.</text>
</comment>
<dbReference type="GO" id="GO:0009055">
    <property type="term" value="F:electron transfer activity"/>
    <property type="evidence" value="ECO:0007669"/>
    <property type="project" value="InterPro"/>
</dbReference>
<keyword evidence="5" id="KW-0349">Heme</keyword>
<dbReference type="PANTHER" id="PTHR30529">
    <property type="entry name" value="CYTOCHROME B561"/>
    <property type="match status" value="1"/>
</dbReference>
<dbReference type="SUPFAM" id="SSF81342">
    <property type="entry name" value="Transmembrane di-heme cytochromes"/>
    <property type="match status" value="1"/>
</dbReference>
<keyword evidence="3" id="KW-0813">Transport</keyword>
<feature type="transmembrane region" description="Helical" evidence="13">
    <location>
        <begin position="89"/>
        <end position="108"/>
    </location>
</feature>
<dbReference type="GO" id="GO:0005886">
    <property type="term" value="C:plasma membrane"/>
    <property type="evidence" value="ECO:0007669"/>
    <property type="project" value="UniProtKB-SubCell"/>
</dbReference>
<evidence type="ECO:0000256" key="13">
    <source>
        <dbReference type="SAM" id="Phobius"/>
    </source>
</evidence>
<keyword evidence="11 13" id="KW-0472">Membrane</keyword>
<evidence type="ECO:0000256" key="12">
    <source>
        <dbReference type="ARBA" id="ARBA00037975"/>
    </source>
</evidence>
<organism evidence="15 16">
    <name type="scientific">Advenella kashmirensis</name>
    <dbReference type="NCBI Taxonomy" id="310575"/>
    <lineage>
        <taxon>Bacteria</taxon>
        <taxon>Pseudomonadati</taxon>
        <taxon>Pseudomonadota</taxon>
        <taxon>Betaproteobacteria</taxon>
        <taxon>Burkholderiales</taxon>
        <taxon>Alcaligenaceae</taxon>
    </lineage>
</organism>
<evidence type="ECO:0000256" key="3">
    <source>
        <dbReference type="ARBA" id="ARBA00022448"/>
    </source>
</evidence>
<evidence type="ECO:0000256" key="11">
    <source>
        <dbReference type="ARBA" id="ARBA00023136"/>
    </source>
</evidence>
<evidence type="ECO:0000256" key="8">
    <source>
        <dbReference type="ARBA" id="ARBA00022982"/>
    </source>
</evidence>
<comment type="similarity">
    <text evidence="12">Belongs to the cytochrome b561 family.</text>
</comment>
<keyword evidence="7" id="KW-0479">Metal-binding</keyword>
<name>A0A356LG65_9BURK</name>
<keyword evidence="4" id="KW-1003">Cell membrane</keyword>
<keyword evidence="8" id="KW-0249">Electron transport</keyword>
<keyword evidence="9 13" id="KW-1133">Transmembrane helix</keyword>
<gene>
    <name evidence="15" type="ORF">DD666_10925</name>
</gene>
<dbReference type="GO" id="GO:0022904">
    <property type="term" value="P:respiratory electron transport chain"/>
    <property type="evidence" value="ECO:0007669"/>
    <property type="project" value="InterPro"/>
</dbReference>
<dbReference type="AlphaFoldDB" id="A0A356LG65"/>